<reference evidence="11" key="1">
    <citation type="submission" date="2020-05" db="EMBL/GenBank/DDBJ databases">
        <title>Phylogenomic resolution of chytrid fungi.</title>
        <authorList>
            <person name="Stajich J.E."/>
            <person name="Amses K."/>
            <person name="Simmons R."/>
            <person name="Seto K."/>
            <person name="Myers J."/>
            <person name="Bonds A."/>
            <person name="Quandt C.A."/>
            <person name="Barry K."/>
            <person name="Liu P."/>
            <person name="Grigoriev I."/>
            <person name="Longcore J.E."/>
            <person name="James T.Y."/>
        </authorList>
    </citation>
    <scope>NUCLEOTIDE SEQUENCE</scope>
    <source>
        <strain evidence="11">JEL0318</strain>
    </source>
</reference>
<dbReference type="Pfam" id="PF00348">
    <property type="entry name" value="polyprenyl_synt"/>
    <property type="match status" value="1"/>
</dbReference>
<keyword evidence="12" id="KW-1185">Reference proteome</keyword>
<evidence type="ECO:0000256" key="7">
    <source>
        <dbReference type="ARBA" id="ARBA00022723"/>
    </source>
</evidence>
<evidence type="ECO:0000313" key="11">
    <source>
        <dbReference type="EMBL" id="KAJ3057169.1"/>
    </source>
</evidence>
<dbReference type="SFLD" id="SFLDS00005">
    <property type="entry name" value="Isoprenoid_Synthase_Type_I"/>
    <property type="match status" value="1"/>
</dbReference>
<dbReference type="InterPro" id="IPR033749">
    <property type="entry name" value="Polyprenyl_synt_CS"/>
</dbReference>
<sequence>MVQVNNEKAQFEALFDKLAADVLAEIESYHLPQDGIDYVKKMLYATVPGGKNNRGMTVPSALRDILKRDLTEQEWFRAATLGWCVELLQAFFLISDDIMDSSITRRGNPCWYRQEGIGMKAINDAFICEMAIYRLIKKHFRTEPYYLDILELFHEVTFQTELGQLMDLITAPEDEVDLAKFSIKKHAYIVEYKTAYYSFYLPVALAMRMGGVTSEKAYKQALDVLLPLGEYFQVQDDYLDCYGAPEVIGKIGTDIQDNKCGWLIVQAIDRASPAQRKILDECYGQKDSAKEAAVKKVYVELDLENVYRKYEEESHGRISALIEKVDESLLPREMFVTFMNRIYKRKL</sequence>
<protein>
    <submittedName>
        <fullName evidence="11">Farnesyl pyrophosphate synthetase</fullName>
    </submittedName>
</protein>
<dbReference type="GO" id="GO:0045337">
    <property type="term" value="P:farnesyl diphosphate biosynthetic process"/>
    <property type="evidence" value="ECO:0007669"/>
    <property type="project" value="TreeGrafter"/>
</dbReference>
<dbReference type="PANTHER" id="PTHR11525">
    <property type="entry name" value="FARNESYL-PYROPHOSPHATE SYNTHETASE"/>
    <property type="match status" value="1"/>
</dbReference>
<dbReference type="PANTHER" id="PTHR11525:SF0">
    <property type="entry name" value="FARNESYL PYROPHOSPHATE SYNTHASE"/>
    <property type="match status" value="1"/>
</dbReference>
<keyword evidence="8" id="KW-0460">Magnesium</keyword>
<dbReference type="InterPro" id="IPR039702">
    <property type="entry name" value="FPS1-like"/>
</dbReference>
<comment type="similarity">
    <text evidence="4 10">Belongs to the FPP/GGPP synthase family.</text>
</comment>
<comment type="caution">
    <text evidence="11">The sequence shown here is derived from an EMBL/GenBank/DDBJ whole genome shotgun (WGS) entry which is preliminary data.</text>
</comment>
<evidence type="ECO:0000256" key="9">
    <source>
        <dbReference type="ARBA" id="ARBA00023098"/>
    </source>
</evidence>
<dbReference type="SUPFAM" id="SSF48576">
    <property type="entry name" value="Terpenoid synthases"/>
    <property type="match status" value="1"/>
</dbReference>
<dbReference type="GO" id="GO:0004337">
    <property type="term" value="F:(2E,6E)-farnesyl diphosphate synthase activity"/>
    <property type="evidence" value="ECO:0007669"/>
    <property type="project" value="TreeGrafter"/>
</dbReference>
<dbReference type="EMBL" id="JADGJD010000009">
    <property type="protein sequence ID" value="KAJ3057169.1"/>
    <property type="molecule type" value="Genomic_DNA"/>
</dbReference>
<dbReference type="FunFam" id="1.10.600.10:FF:000006">
    <property type="entry name" value="Farnesyl pyrophosphate synthase"/>
    <property type="match status" value="1"/>
</dbReference>
<dbReference type="InterPro" id="IPR008949">
    <property type="entry name" value="Isoprenoid_synthase_dom_sf"/>
</dbReference>
<dbReference type="Proteomes" id="UP001212841">
    <property type="component" value="Unassembled WGS sequence"/>
</dbReference>
<dbReference type="GO" id="GO:0005737">
    <property type="term" value="C:cytoplasm"/>
    <property type="evidence" value="ECO:0007669"/>
    <property type="project" value="TreeGrafter"/>
</dbReference>
<keyword evidence="7" id="KW-0479">Metal-binding</keyword>
<evidence type="ECO:0000256" key="5">
    <source>
        <dbReference type="ARBA" id="ARBA00022516"/>
    </source>
</evidence>
<dbReference type="GO" id="GO:0046872">
    <property type="term" value="F:metal ion binding"/>
    <property type="evidence" value="ECO:0007669"/>
    <property type="project" value="UniProtKB-KW"/>
</dbReference>
<dbReference type="PROSITE" id="PS00444">
    <property type="entry name" value="POLYPRENYL_SYNTHASE_2"/>
    <property type="match status" value="1"/>
</dbReference>
<dbReference type="AlphaFoldDB" id="A0AAD5SLH3"/>
<accession>A0AAD5SLH3</accession>
<name>A0AAD5SLH3_9FUNG</name>
<evidence type="ECO:0000256" key="2">
    <source>
        <dbReference type="ARBA" id="ARBA00004932"/>
    </source>
</evidence>
<dbReference type="PROSITE" id="PS00723">
    <property type="entry name" value="POLYPRENYL_SYNTHASE_1"/>
    <property type="match status" value="1"/>
</dbReference>
<proteinExistence type="inferred from homology"/>
<evidence type="ECO:0000256" key="3">
    <source>
        <dbReference type="ARBA" id="ARBA00005035"/>
    </source>
</evidence>
<dbReference type="GO" id="GO:0004161">
    <property type="term" value="F:dimethylallyltranstransferase activity"/>
    <property type="evidence" value="ECO:0007669"/>
    <property type="project" value="TreeGrafter"/>
</dbReference>
<comment type="pathway">
    <text evidence="3">Isoprenoid biosynthesis; farnesyl diphosphate biosynthesis; farnesyl diphosphate from geranyl diphosphate and isopentenyl diphosphate: step 1/1.</text>
</comment>
<dbReference type="InterPro" id="IPR000092">
    <property type="entry name" value="Polyprenyl_synt"/>
</dbReference>
<comment type="cofactor">
    <cofactor evidence="1">
        <name>Mg(2+)</name>
        <dbReference type="ChEBI" id="CHEBI:18420"/>
    </cofactor>
</comment>
<gene>
    <name evidence="11" type="primary">ERG20</name>
    <name evidence="11" type="ORF">HK097_011174</name>
</gene>
<comment type="pathway">
    <text evidence="2">Isoprenoid biosynthesis; geranyl diphosphate biosynthesis; geranyl diphosphate from dimethylallyl diphosphate and isopentenyl diphosphate: step 1/1.</text>
</comment>
<keyword evidence="5" id="KW-0444">Lipid biosynthesis</keyword>
<organism evidence="11 12">
    <name type="scientific">Rhizophlyctis rosea</name>
    <dbReference type="NCBI Taxonomy" id="64517"/>
    <lineage>
        <taxon>Eukaryota</taxon>
        <taxon>Fungi</taxon>
        <taxon>Fungi incertae sedis</taxon>
        <taxon>Chytridiomycota</taxon>
        <taxon>Chytridiomycota incertae sedis</taxon>
        <taxon>Chytridiomycetes</taxon>
        <taxon>Rhizophlyctidales</taxon>
        <taxon>Rhizophlyctidaceae</taxon>
        <taxon>Rhizophlyctis</taxon>
    </lineage>
</organism>
<keyword evidence="6 10" id="KW-0808">Transferase</keyword>
<evidence type="ECO:0000256" key="4">
    <source>
        <dbReference type="ARBA" id="ARBA00006706"/>
    </source>
</evidence>
<evidence type="ECO:0000313" key="12">
    <source>
        <dbReference type="Proteomes" id="UP001212841"/>
    </source>
</evidence>
<keyword evidence="9" id="KW-0443">Lipid metabolism</keyword>
<evidence type="ECO:0000256" key="10">
    <source>
        <dbReference type="RuleBase" id="RU004466"/>
    </source>
</evidence>
<evidence type="ECO:0000256" key="1">
    <source>
        <dbReference type="ARBA" id="ARBA00001946"/>
    </source>
</evidence>
<evidence type="ECO:0000256" key="8">
    <source>
        <dbReference type="ARBA" id="ARBA00022842"/>
    </source>
</evidence>
<dbReference type="Gene3D" id="1.10.600.10">
    <property type="entry name" value="Farnesyl Diphosphate Synthase"/>
    <property type="match status" value="1"/>
</dbReference>
<dbReference type="SFLD" id="SFLDG01017">
    <property type="entry name" value="Polyprenyl_Transferase_Like"/>
    <property type="match status" value="1"/>
</dbReference>
<dbReference type="CDD" id="cd00685">
    <property type="entry name" value="Trans_IPPS_HT"/>
    <property type="match status" value="1"/>
</dbReference>
<evidence type="ECO:0000256" key="6">
    <source>
        <dbReference type="ARBA" id="ARBA00022679"/>
    </source>
</evidence>